<comment type="caution">
    <text evidence="1">The sequence shown here is derived from an EMBL/GenBank/DDBJ whole genome shotgun (WGS) entry which is preliminary data.</text>
</comment>
<evidence type="ECO:0000313" key="1">
    <source>
        <dbReference type="EMBL" id="KAI3771361.1"/>
    </source>
</evidence>
<keyword evidence="2" id="KW-1185">Reference proteome</keyword>
<evidence type="ECO:0000313" key="2">
    <source>
        <dbReference type="Proteomes" id="UP001055879"/>
    </source>
</evidence>
<reference evidence="2" key="1">
    <citation type="journal article" date="2022" name="Mol. Ecol. Resour.">
        <title>The genomes of chicory, endive, great burdock and yacon provide insights into Asteraceae palaeo-polyploidization history and plant inulin production.</title>
        <authorList>
            <person name="Fan W."/>
            <person name="Wang S."/>
            <person name="Wang H."/>
            <person name="Wang A."/>
            <person name="Jiang F."/>
            <person name="Liu H."/>
            <person name="Zhao H."/>
            <person name="Xu D."/>
            <person name="Zhang Y."/>
        </authorList>
    </citation>
    <scope>NUCLEOTIDE SEQUENCE [LARGE SCALE GENOMIC DNA]</scope>
    <source>
        <strain evidence="2">cv. Niubang</strain>
    </source>
</reference>
<sequence length="66" mass="7403">MFCFYTALQRHRCHGRHREDQNESIVMVLLNTVVAVCGSLELGSCVGYTAPTQSPIVFYLNLLVAE</sequence>
<accession>A0ACB9FKJ8</accession>
<reference evidence="1 2" key="2">
    <citation type="journal article" date="2022" name="Mol. Ecol. Resour.">
        <title>The genomes of chicory, endive, great burdock and yacon provide insights into Asteraceae paleo-polyploidization history and plant inulin production.</title>
        <authorList>
            <person name="Fan W."/>
            <person name="Wang S."/>
            <person name="Wang H."/>
            <person name="Wang A."/>
            <person name="Jiang F."/>
            <person name="Liu H."/>
            <person name="Zhao H."/>
            <person name="Xu D."/>
            <person name="Zhang Y."/>
        </authorList>
    </citation>
    <scope>NUCLEOTIDE SEQUENCE [LARGE SCALE GENOMIC DNA]</scope>
    <source>
        <strain evidence="2">cv. Niubang</strain>
    </source>
</reference>
<proteinExistence type="predicted"/>
<name>A0ACB9FKJ8_ARCLA</name>
<gene>
    <name evidence="1" type="ORF">L6452_02524</name>
</gene>
<protein>
    <submittedName>
        <fullName evidence="1">Uncharacterized protein</fullName>
    </submittedName>
</protein>
<dbReference type="EMBL" id="CM042047">
    <property type="protein sequence ID" value="KAI3771361.1"/>
    <property type="molecule type" value="Genomic_DNA"/>
</dbReference>
<dbReference type="Proteomes" id="UP001055879">
    <property type="component" value="Linkage Group LG01"/>
</dbReference>
<organism evidence="1 2">
    <name type="scientific">Arctium lappa</name>
    <name type="common">Greater burdock</name>
    <name type="synonym">Lappa major</name>
    <dbReference type="NCBI Taxonomy" id="4217"/>
    <lineage>
        <taxon>Eukaryota</taxon>
        <taxon>Viridiplantae</taxon>
        <taxon>Streptophyta</taxon>
        <taxon>Embryophyta</taxon>
        <taxon>Tracheophyta</taxon>
        <taxon>Spermatophyta</taxon>
        <taxon>Magnoliopsida</taxon>
        <taxon>eudicotyledons</taxon>
        <taxon>Gunneridae</taxon>
        <taxon>Pentapetalae</taxon>
        <taxon>asterids</taxon>
        <taxon>campanulids</taxon>
        <taxon>Asterales</taxon>
        <taxon>Asteraceae</taxon>
        <taxon>Carduoideae</taxon>
        <taxon>Cardueae</taxon>
        <taxon>Arctiinae</taxon>
        <taxon>Arctium</taxon>
    </lineage>
</organism>